<keyword evidence="1" id="KW-1133">Transmembrane helix</keyword>
<accession>A0A9P0HCH4</accession>
<proteinExistence type="predicted"/>
<dbReference type="Proteomes" id="UP001152798">
    <property type="component" value="Chromosome 4"/>
</dbReference>
<keyword evidence="1" id="KW-0812">Transmembrane</keyword>
<evidence type="ECO:0000313" key="3">
    <source>
        <dbReference type="Proteomes" id="UP001152798"/>
    </source>
</evidence>
<organism evidence="2 3">
    <name type="scientific">Nezara viridula</name>
    <name type="common">Southern green stink bug</name>
    <name type="synonym">Cimex viridulus</name>
    <dbReference type="NCBI Taxonomy" id="85310"/>
    <lineage>
        <taxon>Eukaryota</taxon>
        <taxon>Metazoa</taxon>
        <taxon>Ecdysozoa</taxon>
        <taxon>Arthropoda</taxon>
        <taxon>Hexapoda</taxon>
        <taxon>Insecta</taxon>
        <taxon>Pterygota</taxon>
        <taxon>Neoptera</taxon>
        <taxon>Paraneoptera</taxon>
        <taxon>Hemiptera</taxon>
        <taxon>Heteroptera</taxon>
        <taxon>Panheteroptera</taxon>
        <taxon>Pentatomomorpha</taxon>
        <taxon>Pentatomoidea</taxon>
        <taxon>Pentatomidae</taxon>
        <taxon>Pentatominae</taxon>
        <taxon>Nezara</taxon>
    </lineage>
</organism>
<protein>
    <submittedName>
        <fullName evidence="2">Uncharacterized protein</fullName>
    </submittedName>
</protein>
<evidence type="ECO:0000256" key="1">
    <source>
        <dbReference type="SAM" id="Phobius"/>
    </source>
</evidence>
<dbReference type="EMBL" id="OV725080">
    <property type="protein sequence ID" value="CAH1399453.1"/>
    <property type="molecule type" value="Genomic_DNA"/>
</dbReference>
<sequence length="96" mass="10558">MARGANPPNTTIDQLHNTVPLERASPKGISVRASTSKGWRISNLVVCFIGVFYFLDHHLRGSFYVLLAPTSYVPWLNSSILLPRASASPDCSDPLF</sequence>
<name>A0A9P0HCH4_NEZVI</name>
<keyword evidence="3" id="KW-1185">Reference proteome</keyword>
<reference evidence="2" key="1">
    <citation type="submission" date="2022-01" db="EMBL/GenBank/DDBJ databases">
        <authorList>
            <person name="King R."/>
        </authorList>
    </citation>
    <scope>NUCLEOTIDE SEQUENCE</scope>
</reference>
<dbReference type="AlphaFoldDB" id="A0A9P0HCH4"/>
<evidence type="ECO:0000313" key="2">
    <source>
        <dbReference type="EMBL" id="CAH1399453.1"/>
    </source>
</evidence>
<gene>
    <name evidence="2" type="ORF">NEZAVI_LOCUS8898</name>
</gene>
<feature type="transmembrane region" description="Helical" evidence="1">
    <location>
        <begin position="38"/>
        <end position="55"/>
    </location>
</feature>
<keyword evidence="1" id="KW-0472">Membrane</keyword>